<evidence type="ECO:0000313" key="3">
    <source>
        <dbReference type="Proteomes" id="UP000008810"/>
    </source>
</evidence>
<accession>A0A2K2D4A9</accession>
<dbReference type="InParanoid" id="A0A2K2D4A9"/>
<organism evidence="1">
    <name type="scientific">Brachypodium distachyon</name>
    <name type="common">Purple false brome</name>
    <name type="synonym">Trachynia distachya</name>
    <dbReference type="NCBI Taxonomy" id="15368"/>
    <lineage>
        <taxon>Eukaryota</taxon>
        <taxon>Viridiplantae</taxon>
        <taxon>Streptophyta</taxon>
        <taxon>Embryophyta</taxon>
        <taxon>Tracheophyta</taxon>
        <taxon>Spermatophyta</taxon>
        <taxon>Magnoliopsida</taxon>
        <taxon>Liliopsida</taxon>
        <taxon>Poales</taxon>
        <taxon>Poaceae</taxon>
        <taxon>BOP clade</taxon>
        <taxon>Pooideae</taxon>
        <taxon>Stipodae</taxon>
        <taxon>Brachypodieae</taxon>
        <taxon>Brachypodium</taxon>
    </lineage>
</organism>
<reference evidence="1 2" key="1">
    <citation type="journal article" date="2010" name="Nature">
        <title>Genome sequencing and analysis of the model grass Brachypodium distachyon.</title>
        <authorList>
            <consortium name="International Brachypodium Initiative"/>
        </authorList>
    </citation>
    <scope>NUCLEOTIDE SEQUENCE [LARGE SCALE GENOMIC DNA]</scope>
    <source>
        <strain evidence="1 2">Bd21</strain>
    </source>
</reference>
<dbReference type="EMBL" id="CM000882">
    <property type="protein sequence ID" value="PNT69098.1"/>
    <property type="molecule type" value="Genomic_DNA"/>
</dbReference>
<evidence type="ECO:0000313" key="1">
    <source>
        <dbReference type="EMBL" id="PNT69098.1"/>
    </source>
</evidence>
<keyword evidence="3" id="KW-1185">Reference proteome</keyword>
<gene>
    <name evidence="1" type="ORF">BRADI_3g49283v3</name>
</gene>
<reference evidence="1" key="2">
    <citation type="submission" date="2017-06" db="EMBL/GenBank/DDBJ databases">
        <title>WGS assembly of Brachypodium distachyon.</title>
        <authorList>
            <consortium name="The International Brachypodium Initiative"/>
            <person name="Lucas S."/>
            <person name="Harmon-Smith M."/>
            <person name="Lail K."/>
            <person name="Tice H."/>
            <person name="Grimwood J."/>
            <person name="Bruce D."/>
            <person name="Barry K."/>
            <person name="Shu S."/>
            <person name="Lindquist E."/>
            <person name="Wang M."/>
            <person name="Pitluck S."/>
            <person name="Vogel J.P."/>
            <person name="Garvin D.F."/>
            <person name="Mockler T.C."/>
            <person name="Schmutz J."/>
            <person name="Rokhsar D."/>
            <person name="Bevan M.W."/>
        </authorList>
    </citation>
    <scope>NUCLEOTIDE SEQUENCE</scope>
    <source>
        <strain evidence="1">Bd21</strain>
    </source>
</reference>
<proteinExistence type="predicted"/>
<name>A0A2K2D4A9_BRADI</name>
<evidence type="ECO:0000313" key="2">
    <source>
        <dbReference type="EnsemblPlants" id="PNT69098"/>
    </source>
</evidence>
<dbReference type="AlphaFoldDB" id="A0A2K2D4A9"/>
<dbReference type="EnsemblPlants" id="PNT69098">
    <property type="protein sequence ID" value="PNT69098"/>
    <property type="gene ID" value="BRADI_3g49283v3"/>
</dbReference>
<dbReference type="Gramene" id="PNT69098">
    <property type="protein sequence ID" value="PNT69098"/>
    <property type="gene ID" value="BRADI_3g49283v3"/>
</dbReference>
<protein>
    <submittedName>
        <fullName evidence="1 2">Uncharacterized protein</fullName>
    </submittedName>
</protein>
<sequence length="69" mass="7758">MLPTSNSVELHELTTLRTVGVPRSGCGTVAIQVLSDKTARFGQSRHRLRIIWQSPLFQIFEGLRELTHA</sequence>
<reference evidence="2" key="3">
    <citation type="submission" date="2018-08" db="UniProtKB">
        <authorList>
            <consortium name="EnsemblPlants"/>
        </authorList>
    </citation>
    <scope>IDENTIFICATION</scope>
    <source>
        <strain evidence="2">cv. Bd21</strain>
    </source>
</reference>
<dbReference type="Proteomes" id="UP000008810">
    <property type="component" value="Chromosome 3"/>
</dbReference>